<protein>
    <submittedName>
        <fullName evidence="1">Uncharacterized protein</fullName>
    </submittedName>
</protein>
<comment type="caution">
    <text evidence="1">The sequence shown here is derived from an EMBL/GenBank/DDBJ whole genome shotgun (WGS) entry which is preliminary data.</text>
</comment>
<name>A0AAD7ZD72_DIPPU</name>
<organism evidence="1 2">
    <name type="scientific">Diploptera punctata</name>
    <name type="common">Pacific beetle cockroach</name>
    <dbReference type="NCBI Taxonomy" id="6984"/>
    <lineage>
        <taxon>Eukaryota</taxon>
        <taxon>Metazoa</taxon>
        <taxon>Ecdysozoa</taxon>
        <taxon>Arthropoda</taxon>
        <taxon>Hexapoda</taxon>
        <taxon>Insecta</taxon>
        <taxon>Pterygota</taxon>
        <taxon>Neoptera</taxon>
        <taxon>Polyneoptera</taxon>
        <taxon>Dictyoptera</taxon>
        <taxon>Blattodea</taxon>
        <taxon>Blaberoidea</taxon>
        <taxon>Blaberidae</taxon>
        <taxon>Diplopterinae</taxon>
        <taxon>Diploptera</taxon>
    </lineage>
</organism>
<proteinExistence type="predicted"/>
<reference evidence="1" key="2">
    <citation type="submission" date="2023-05" db="EMBL/GenBank/DDBJ databases">
        <authorList>
            <person name="Fouks B."/>
        </authorList>
    </citation>
    <scope>NUCLEOTIDE SEQUENCE</scope>
    <source>
        <strain evidence="1">Stay&amp;Tobe</strain>
        <tissue evidence="1">Testes</tissue>
    </source>
</reference>
<dbReference type="AlphaFoldDB" id="A0AAD7ZD72"/>
<feature type="non-terminal residue" evidence="1">
    <location>
        <position position="1"/>
    </location>
</feature>
<sequence>TRPLLPIIKCLIYSAGPPTEYPYRQHCRENTAIIRVNRSSIVSTGVSFDIFILAQQIHFTTK</sequence>
<evidence type="ECO:0000313" key="2">
    <source>
        <dbReference type="Proteomes" id="UP001233999"/>
    </source>
</evidence>
<feature type="non-terminal residue" evidence="1">
    <location>
        <position position="62"/>
    </location>
</feature>
<gene>
    <name evidence="1" type="ORF">L9F63_005438</name>
</gene>
<reference evidence="1" key="1">
    <citation type="journal article" date="2023" name="IScience">
        <title>Live-bearing cockroach genome reveals convergent evolutionary mechanisms linked to viviparity in insects and beyond.</title>
        <authorList>
            <person name="Fouks B."/>
            <person name="Harrison M.C."/>
            <person name="Mikhailova A.A."/>
            <person name="Marchal E."/>
            <person name="English S."/>
            <person name="Carruthers M."/>
            <person name="Jennings E.C."/>
            <person name="Chiamaka E.L."/>
            <person name="Frigard R.A."/>
            <person name="Pippel M."/>
            <person name="Attardo G.M."/>
            <person name="Benoit J.B."/>
            <person name="Bornberg-Bauer E."/>
            <person name="Tobe S.S."/>
        </authorList>
    </citation>
    <scope>NUCLEOTIDE SEQUENCE</scope>
    <source>
        <strain evidence="1">Stay&amp;Tobe</strain>
    </source>
</reference>
<dbReference type="Proteomes" id="UP001233999">
    <property type="component" value="Unassembled WGS sequence"/>
</dbReference>
<dbReference type="EMBL" id="JASPKZ010008887">
    <property type="protein sequence ID" value="KAJ9578346.1"/>
    <property type="molecule type" value="Genomic_DNA"/>
</dbReference>
<keyword evidence="2" id="KW-1185">Reference proteome</keyword>
<accession>A0AAD7ZD72</accession>
<evidence type="ECO:0000313" key="1">
    <source>
        <dbReference type="EMBL" id="KAJ9578346.1"/>
    </source>
</evidence>